<dbReference type="InterPro" id="IPR011004">
    <property type="entry name" value="Trimer_LpxA-like_sf"/>
</dbReference>
<name>A0A366HGD7_9BURK</name>
<keyword evidence="2" id="KW-1185">Reference proteome</keyword>
<proteinExistence type="predicted"/>
<dbReference type="Pfam" id="PF00132">
    <property type="entry name" value="Hexapep"/>
    <property type="match status" value="1"/>
</dbReference>
<dbReference type="Gene3D" id="2.160.10.10">
    <property type="entry name" value="Hexapeptide repeat proteins"/>
    <property type="match status" value="1"/>
</dbReference>
<dbReference type="EMBL" id="QNRQ01000002">
    <property type="protein sequence ID" value="RBP41713.1"/>
    <property type="molecule type" value="Genomic_DNA"/>
</dbReference>
<dbReference type="SUPFAM" id="SSF51161">
    <property type="entry name" value="Trimeric LpxA-like enzymes"/>
    <property type="match status" value="1"/>
</dbReference>
<keyword evidence="1" id="KW-0808">Transferase</keyword>
<protein>
    <submittedName>
        <fullName evidence="1">Acetyltransferase-like isoleucine patch superfamily enzyme</fullName>
    </submittedName>
</protein>
<dbReference type="CDD" id="cd04647">
    <property type="entry name" value="LbH_MAT_like"/>
    <property type="match status" value="1"/>
</dbReference>
<dbReference type="Proteomes" id="UP000253628">
    <property type="component" value="Unassembled WGS sequence"/>
</dbReference>
<dbReference type="GO" id="GO:0016740">
    <property type="term" value="F:transferase activity"/>
    <property type="evidence" value="ECO:0007669"/>
    <property type="project" value="UniProtKB-KW"/>
</dbReference>
<accession>A0A366HGD7</accession>
<reference evidence="1 2" key="1">
    <citation type="submission" date="2018-06" db="EMBL/GenBank/DDBJ databases">
        <title>Genomic Encyclopedia of Type Strains, Phase IV (KMG-IV): sequencing the most valuable type-strain genomes for metagenomic binning, comparative biology and taxonomic classification.</title>
        <authorList>
            <person name="Goeker M."/>
        </authorList>
    </citation>
    <scope>NUCLEOTIDE SEQUENCE [LARGE SCALE GENOMIC DNA]</scope>
    <source>
        <strain evidence="1 2">DSM 25520</strain>
    </source>
</reference>
<dbReference type="RefSeq" id="WP_113931973.1">
    <property type="nucleotide sequence ID" value="NZ_JALCYK010000002.1"/>
</dbReference>
<evidence type="ECO:0000313" key="2">
    <source>
        <dbReference type="Proteomes" id="UP000253628"/>
    </source>
</evidence>
<organism evidence="1 2">
    <name type="scientific">Eoetvoesiella caeni</name>
    <dbReference type="NCBI Taxonomy" id="645616"/>
    <lineage>
        <taxon>Bacteria</taxon>
        <taxon>Pseudomonadati</taxon>
        <taxon>Pseudomonadota</taxon>
        <taxon>Betaproteobacteria</taxon>
        <taxon>Burkholderiales</taxon>
        <taxon>Alcaligenaceae</taxon>
        <taxon>Eoetvoesiella</taxon>
    </lineage>
</organism>
<dbReference type="PANTHER" id="PTHR23416">
    <property type="entry name" value="SIALIC ACID SYNTHASE-RELATED"/>
    <property type="match status" value="1"/>
</dbReference>
<evidence type="ECO:0000313" key="1">
    <source>
        <dbReference type="EMBL" id="RBP41713.1"/>
    </source>
</evidence>
<sequence length="208" mass="22892">MKRLIQHLWAWRWVRTLFLLIQSGVRVHPTAVLLGMSKNIVCHRGLKLGARVVIDVDRVGHCILGRDVWVSTDVEMQTTTKIDIGRGTTIQRRCTVNGTVSIGAQCIFAPNVFISSGSHIFRAWPEMPIRDQEEKYHQLEQGRRPVGFDDRPVVIGDDCWLGTNVVVMPGVVLGAGCVVGANSVVTKSFPSGVVIAGAPARQISLRCN</sequence>
<dbReference type="OrthoDB" id="9815592at2"/>
<dbReference type="InterPro" id="IPR051159">
    <property type="entry name" value="Hexapeptide_acetyltransf"/>
</dbReference>
<dbReference type="AlphaFoldDB" id="A0A366HGD7"/>
<dbReference type="InterPro" id="IPR001451">
    <property type="entry name" value="Hexapep"/>
</dbReference>
<comment type="caution">
    <text evidence="1">The sequence shown here is derived from an EMBL/GenBank/DDBJ whole genome shotgun (WGS) entry which is preliminary data.</text>
</comment>
<gene>
    <name evidence="1" type="ORF">DFR37_10292</name>
</gene>